<keyword evidence="2" id="KW-1185">Reference proteome</keyword>
<proteinExistence type="predicted"/>
<sequence length="91" mass="10248">MCKVNRLFKESKKDPEKKRPLPFPHLLTMLFLHRAGLTDVPLSIPSDEESIPCSDLYGEVCWTQSVISILRNLQHAHPVMMPGVATPVVDP</sequence>
<dbReference type="EMBL" id="CM056809">
    <property type="protein sequence ID" value="KAJ8649362.1"/>
    <property type="molecule type" value="Genomic_DNA"/>
</dbReference>
<evidence type="ECO:0000313" key="2">
    <source>
        <dbReference type="Proteomes" id="UP001234297"/>
    </source>
</evidence>
<accession>A0ACC2MU70</accession>
<comment type="caution">
    <text evidence="1">The sequence shown here is derived from an EMBL/GenBank/DDBJ whole genome shotgun (WGS) entry which is preliminary data.</text>
</comment>
<protein>
    <submittedName>
        <fullName evidence="1">Uncharacterized protein</fullName>
    </submittedName>
</protein>
<organism evidence="1 2">
    <name type="scientific">Persea americana</name>
    <name type="common">Avocado</name>
    <dbReference type="NCBI Taxonomy" id="3435"/>
    <lineage>
        <taxon>Eukaryota</taxon>
        <taxon>Viridiplantae</taxon>
        <taxon>Streptophyta</taxon>
        <taxon>Embryophyta</taxon>
        <taxon>Tracheophyta</taxon>
        <taxon>Spermatophyta</taxon>
        <taxon>Magnoliopsida</taxon>
        <taxon>Magnoliidae</taxon>
        <taxon>Laurales</taxon>
        <taxon>Lauraceae</taxon>
        <taxon>Persea</taxon>
    </lineage>
</organism>
<gene>
    <name evidence="1" type="ORF">MRB53_002385</name>
</gene>
<dbReference type="Proteomes" id="UP001234297">
    <property type="component" value="Chromosome 1"/>
</dbReference>
<evidence type="ECO:0000313" key="1">
    <source>
        <dbReference type="EMBL" id="KAJ8649362.1"/>
    </source>
</evidence>
<name>A0ACC2MU70_PERAE</name>
<reference evidence="1 2" key="1">
    <citation type="journal article" date="2022" name="Hortic Res">
        <title>A haplotype resolved chromosomal level avocado genome allows analysis of novel avocado genes.</title>
        <authorList>
            <person name="Nath O."/>
            <person name="Fletcher S.J."/>
            <person name="Hayward A."/>
            <person name="Shaw L.M."/>
            <person name="Masouleh A.K."/>
            <person name="Furtado A."/>
            <person name="Henry R.J."/>
            <person name="Mitter N."/>
        </authorList>
    </citation>
    <scope>NUCLEOTIDE SEQUENCE [LARGE SCALE GENOMIC DNA]</scope>
    <source>
        <strain evidence="2">cv. Hass</strain>
    </source>
</reference>